<accession>A0A6D2G2V7</accession>
<organism evidence="2 3">
    <name type="scientific">Salmonella enterica subsp. salamae</name>
    <dbReference type="NCBI Taxonomy" id="59202"/>
    <lineage>
        <taxon>Bacteria</taxon>
        <taxon>Pseudomonadati</taxon>
        <taxon>Pseudomonadota</taxon>
        <taxon>Gammaproteobacteria</taxon>
        <taxon>Enterobacterales</taxon>
        <taxon>Enterobacteriaceae</taxon>
        <taxon>Salmonella</taxon>
    </lineage>
</organism>
<dbReference type="GO" id="GO:0003677">
    <property type="term" value="F:DNA binding"/>
    <property type="evidence" value="ECO:0007669"/>
    <property type="project" value="InterPro"/>
</dbReference>
<proteinExistence type="predicted"/>
<dbReference type="EMBL" id="LR134141">
    <property type="protein sequence ID" value="VEA00232.1"/>
    <property type="molecule type" value="Genomic_DNA"/>
</dbReference>
<evidence type="ECO:0000313" key="2">
    <source>
        <dbReference type="EMBL" id="VEA00232.1"/>
    </source>
</evidence>
<evidence type="ECO:0000259" key="1">
    <source>
        <dbReference type="SMART" id="SM00866"/>
    </source>
</evidence>
<dbReference type="GO" id="GO:0045892">
    <property type="term" value="P:negative regulation of DNA-templated transcription"/>
    <property type="evidence" value="ECO:0007669"/>
    <property type="project" value="TreeGrafter"/>
</dbReference>
<dbReference type="InterPro" id="IPR050679">
    <property type="entry name" value="Bact_HTH_transcr_reg"/>
</dbReference>
<dbReference type="Pfam" id="PF07702">
    <property type="entry name" value="UTRA"/>
    <property type="match status" value="1"/>
</dbReference>
<dbReference type="InterPro" id="IPR028978">
    <property type="entry name" value="Chorismate_lyase_/UTRA_dom_sf"/>
</dbReference>
<dbReference type="Gene3D" id="3.40.1410.10">
    <property type="entry name" value="Chorismate lyase-like"/>
    <property type="match status" value="1"/>
</dbReference>
<dbReference type="SMART" id="SM00866">
    <property type="entry name" value="UTRA"/>
    <property type="match status" value="1"/>
</dbReference>
<feature type="domain" description="UbiC transcription regulator-associated" evidence="1">
    <location>
        <begin position="1"/>
        <end position="112"/>
    </location>
</feature>
<dbReference type="PANTHER" id="PTHR44846">
    <property type="entry name" value="MANNOSYL-D-GLYCERATE TRANSPORT/METABOLISM SYSTEM REPRESSOR MNGR-RELATED"/>
    <property type="match status" value="1"/>
</dbReference>
<evidence type="ECO:0000313" key="3">
    <source>
        <dbReference type="Proteomes" id="UP000267858"/>
    </source>
</evidence>
<protein>
    <submittedName>
        <fullName evidence="2">Mannosyl-D-glycerate transport/metabolism system repressor</fullName>
    </submittedName>
</protein>
<gene>
    <name evidence="2" type="primary">mngR_1</name>
    <name evidence="2" type="ORF">NCTC5773_00183</name>
</gene>
<dbReference type="Proteomes" id="UP000267858">
    <property type="component" value="Chromosome"/>
</dbReference>
<dbReference type="PANTHER" id="PTHR44846:SF1">
    <property type="entry name" value="MANNOSYL-D-GLYCERATE TRANSPORT_METABOLISM SYSTEM REPRESSOR MNGR-RELATED"/>
    <property type="match status" value="1"/>
</dbReference>
<sequence>MPQDPVYYIKRLRLIDDKPIQLEETWLSVNRFPALTISHMKNSKFFYIENECNIKIIGTFETFSPVFPTPEVASILHTSIIDPILKIQTQAVDEKYEPIDYSILYSNIFEFQVKYFLPRQ</sequence>
<reference evidence="2 3" key="1">
    <citation type="submission" date="2018-12" db="EMBL/GenBank/DDBJ databases">
        <authorList>
            <consortium name="Pathogen Informatics"/>
        </authorList>
    </citation>
    <scope>NUCLEOTIDE SEQUENCE [LARGE SCALE GENOMIC DNA]</scope>
    <source>
        <strain evidence="2 3">NCTC5773</strain>
    </source>
</reference>
<dbReference type="SUPFAM" id="SSF64288">
    <property type="entry name" value="Chorismate lyase-like"/>
    <property type="match status" value="1"/>
</dbReference>
<dbReference type="AlphaFoldDB" id="A0A6D2G2V7"/>
<name>A0A6D2G2V7_SALER</name>
<dbReference type="InterPro" id="IPR011663">
    <property type="entry name" value="UTRA"/>
</dbReference>